<dbReference type="GO" id="GO:0005739">
    <property type="term" value="C:mitochondrion"/>
    <property type="evidence" value="ECO:0007669"/>
    <property type="project" value="UniProtKB-SubCell"/>
</dbReference>
<dbReference type="Proteomes" id="UP000695007">
    <property type="component" value="Unplaced"/>
</dbReference>
<evidence type="ECO:0000256" key="3">
    <source>
        <dbReference type="ARBA" id="ARBA00023128"/>
    </source>
</evidence>
<accession>A0AAJ6YBE6</accession>
<evidence type="ECO:0000313" key="6">
    <source>
        <dbReference type="Proteomes" id="UP000695007"/>
    </source>
</evidence>
<keyword evidence="6" id="KW-1185">Reference proteome</keyword>
<evidence type="ECO:0000313" key="7">
    <source>
        <dbReference type="RefSeq" id="XP_011494251.1"/>
    </source>
</evidence>
<evidence type="ECO:0000256" key="1">
    <source>
        <dbReference type="ARBA" id="ARBA00004173"/>
    </source>
</evidence>
<dbReference type="GO" id="GO:0007005">
    <property type="term" value="P:mitochondrion organization"/>
    <property type="evidence" value="ECO:0007669"/>
    <property type="project" value="InterPro"/>
</dbReference>
<dbReference type="KEGG" id="csol:105359355"/>
<name>A0AAJ6YBE6_9HYME</name>
<dbReference type="Pfam" id="PF10644">
    <property type="entry name" value="Misat_Tub_SegII"/>
    <property type="match status" value="1"/>
</dbReference>
<dbReference type="Pfam" id="PF14881">
    <property type="entry name" value="Tubulin_3"/>
    <property type="match status" value="1"/>
</dbReference>
<dbReference type="SUPFAM" id="SSF52490">
    <property type="entry name" value="Tubulin nucleotide-binding domain-like"/>
    <property type="match status" value="1"/>
</dbReference>
<dbReference type="Gene3D" id="3.40.50.1440">
    <property type="entry name" value="Tubulin/FtsZ, GTPase domain"/>
    <property type="match status" value="1"/>
</dbReference>
<evidence type="ECO:0000256" key="2">
    <source>
        <dbReference type="ARBA" id="ARBA00008507"/>
    </source>
</evidence>
<dbReference type="InterPro" id="IPR036525">
    <property type="entry name" value="Tubulin/FtsZ_GTPase_sf"/>
</dbReference>
<keyword evidence="3" id="KW-0496">Mitochondrion</keyword>
<evidence type="ECO:0000259" key="4">
    <source>
        <dbReference type="Pfam" id="PF10644"/>
    </source>
</evidence>
<feature type="domain" description="DML1/Misato tubulin" evidence="5">
    <location>
        <begin position="133"/>
        <end position="315"/>
    </location>
</feature>
<comment type="similarity">
    <text evidence="2">Belongs to the misato family.</text>
</comment>
<protein>
    <submittedName>
        <fullName evidence="7">Protein misato</fullName>
    </submittedName>
</protein>
<dbReference type="InterPro" id="IPR029209">
    <property type="entry name" value="DML1/Misato_tubulin"/>
</dbReference>
<proteinExistence type="inferred from homology"/>
<gene>
    <name evidence="7" type="primary">LOC105359355</name>
</gene>
<dbReference type="CTD" id="33119"/>
<feature type="domain" description="Misato Segment II tubulin-like" evidence="4">
    <location>
        <begin position="4"/>
        <end position="119"/>
    </location>
</feature>
<dbReference type="GeneID" id="105359355"/>
<evidence type="ECO:0000259" key="5">
    <source>
        <dbReference type="Pfam" id="PF14881"/>
    </source>
</evidence>
<dbReference type="InterPro" id="IPR019605">
    <property type="entry name" value="Misato_II_tubulin-like"/>
</dbReference>
<dbReference type="PANTHER" id="PTHR13391">
    <property type="entry name" value="MITOCHONDRIAL DISTRIBUTION REGULATOR MISATO"/>
    <property type="match status" value="1"/>
</dbReference>
<dbReference type="InterPro" id="IPR049942">
    <property type="entry name" value="DML1/Misato"/>
</dbReference>
<dbReference type="AlphaFoldDB" id="A0AAJ6YBE6"/>
<comment type="subcellular location">
    <subcellularLocation>
        <location evidence="1">Mitochondrion</location>
    </subcellularLocation>
</comment>
<reference evidence="7" key="1">
    <citation type="submission" date="2025-08" db="UniProtKB">
        <authorList>
            <consortium name="RefSeq"/>
        </authorList>
    </citation>
    <scope>IDENTIFICATION</scope>
</reference>
<dbReference type="PANTHER" id="PTHR13391:SF0">
    <property type="entry name" value="PROTEIN MISATO HOMOLOG 1"/>
    <property type="match status" value="1"/>
</dbReference>
<dbReference type="RefSeq" id="XP_011494251.1">
    <property type="nucleotide sequence ID" value="XM_011495949.1"/>
</dbReference>
<organism evidence="6 7">
    <name type="scientific">Ceratosolen solmsi marchali</name>
    <dbReference type="NCBI Taxonomy" id="326594"/>
    <lineage>
        <taxon>Eukaryota</taxon>
        <taxon>Metazoa</taxon>
        <taxon>Ecdysozoa</taxon>
        <taxon>Arthropoda</taxon>
        <taxon>Hexapoda</taxon>
        <taxon>Insecta</taxon>
        <taxon>Pterygota</taxon>
        <taxon>Neoptera</taxon>
        <taxon>Endopterygota</taxon>
        <taxon>Hymenoptera</taxon>
        <taxon>Apocrita</taxon>
        <taxon>Proctotrupomorpha</taxon>
        <taxon>Chalcidoidea</taxon>
        <taxon>Agaonidae</taxon>
        <taxon>Agaoninae</taxon>
        <taxon>Ceratosolen</taxon>
    </lineage>
</organism>
<sequence>MVTKEILTIQLGHYANFVGTHWWNLQETNFSYDPANPSEINPDVLYREGEYQKRVTFTPRLLIADLKGTLGYLSDQGNLSEILHQGNKEIPEILWEENRLETIAEPDAIKPNFVKTLDQENNDETNSSANFEDDINKWVDFLIPRFHSRTVNVLTDYEHGSTTRPFDLFTYGQTLWNTKKFADDFTDRIRAYVEECDSMQGFQVLIDGDNGFSGLGTSCIQYLRDEYEKSILTFPVIDIACKEPSLADYAKVINTTLCWQHLGEFSSLFSPLCCDANGWLTRGKPRNFKNLTYKVDLKYHTSSLLATALDTLSLRYRNKKYPMATLSDLCADLNKLGRKAVATSLSLPFPIHANKDLIDVLDGLEGTFPWTTITPGCNISMNNNMQSLALRGIPECRLKRPLKDAKEQMEKVAYRCSTVHEMMSLYLDCSCHSSASYLCSIEQPLKIKDPYPKIFNSNVSEDGNISDQSRIGDVKSVAVMAGLHTGKFVAEMYESLYKHVTKIKSINKFHAFPDSGLEEDDFQESVNNLMDCQENYKDQ</sequence>
<dbReference type="CDD" id="cd06060">
    <property type="entry name" value="misato"/>
    <property type="match status" value="1"/>
</dbReference>